<dbReference type="AlphaFoldDB" id="A0A671TYU9"/>
<dbReference type="CDD" id="cd01650">
    <property type="entry name" value="RT_nLTR_like"/>
    <property type="match status" value="1"/>
</dbReference>
<dbReference type="SUPFAM" id="SSF56219">
    <property type="entry name" value="DNase I-like"/>
    <property type="match status" value="1"/>
</dbReference>
<evidence type="ECO:0000313" key="3">
    <source>
        <dbReference type="Ensembl" id="ENSSAUP00010006581.1"/>
    </source>
</evidence>
<dbReference type="InterPro" id="IPR036691">
    <property type="entry name" value="Endo/exonu/phosph_ase_sf"/>
</dbReference>
<dbReference type="OMA" id="KQDIIFW"/>
<keyword evidence="1" id="KW-0175">Coiled coil</keyword>
<dbReference type="PANTHER" id="PTHR31635">
    <property type="entry name" value="REVERSE TRANSCRIPTASE DOMAIN-CONTAINING PROTEIN-RELATED"/>
    <property type="match status" value="1"/>
</dbReference>
<dbReference type="Pfam" id="PF03372">
    <property type="entry name" value="Exo_endo_phos"/>
    <property type="match status" value="1"/>
</dbReference>
<evidence type="ECO:0000256" key="1">
    <source>
        <dbReference type="SAM" id="Coils"/>
    </source>
</evidence>
<dbReference type="Ensembl" id="ENSSAUT00010007081.1">
    <property type="protein sequence ID" value="ENSSAUP00010006581.1"/>
    <property type="gene ID" value="ENSSAUG00010003342.1"/>
</dbReference>
<keyword evidence="4" id="KW-1185">Reference proteome</keyword>
<evidence type="ECO:0000313" key="4">
    <source>
        <dbReference type="Proteomes" id="UP000472265"/>
    </source>
</evidence>
<dbReference type="Gene3D" id="3.60.10.10">
    <property type="entry name" value="Endonuclease/exonuclease/phosphatase"/>
    <property type="match status" value="1"/>
</dbReference>
<reference evidence="3" key="2">
    <citation type="submission" date="2025-08" db="UniProtKB">
        <authorList>
            <consortium name="Ensembl"/>
        </authorList>
    </citation>
    <scope>IDENTIFICATION</scope>
</reference>
<dbReference type="Pfam" id="PF00078">
    <property type="entry name" value="RVT_1"/>
    <property type="match status" value="1"/>
</dbReference>
<dbReference type="PANTHER" id="PTHR31635:SF196">
    <property type="entry name" value="REVERSE TRANSCRIPTASE DOMAIN-CONTAINING PROTEIN-RELATED"/>
    <property type="match status" value="1"/>
</dbReference>
<reference evidence="3" key="1">
    <citation type="submission" date="2021-04" db="EMBL/GenBank/DDBJ databases">
        <authorList>
            <consortium name="Wellcome Sanger Institute Data Sharing"/>
        </authorList>
    </citation>
    <scope>NUCLEOTIDE SEQUENCE [LARGE SCALE GENOMIC DNA]</scope>
</reference>
<dbReference type="CDD" id="cd09076">
    <property type="entry name" value="L1-EN"/>
    <property type="match status" value="1"/>
</dbReference>
<dbReference type="InterPro" id="IPR043502">
    <property type="entry name" value="DNA/RNA_pol_sf"/>
</dbReference>
<proteinExistence type="predicted"/>
<accession>A0A671TYU9</accession>
<feature type="domain" description="Reverse transcriptase" evidence="2">
    <location>
        <begin position="493"/>
        <end position="765"/>
    </location>
</feature>
<dbReference type="GO" id="GO:0003824">
    <property type="term" value="F:catalytic activity"/>
    <property type="evidence" value="ECO:0007669"/>
    <property type="project" value="InterPro"/>
</dbReference>
<feature type="coiled-coil region" evidence="1">
    <location>
        <begin position="306"/>
        <end position="333"/>
    </location>
</feature>
<sequence length="912" mass="106261">MYHHEYRVITLNVNGLNNPIKRSKAIAKMKREKQDIIFWQETHLTNTEHEKLCKMGFRNTYYSSYEKGNARGVAVLISNRVNFQFSSQITDKEGCYLLVKGFIDNKEVTLLNFYRPPGSNKGLIKKVFNMITTDTSGVLTCAGDWNINLHPILDSTSKIKNITPEALYTKKFLKELSMLDVWRDLHPTDKCFTFFSHSHRIYSRIDYVFMFKTDRHRIIKCDIGVRDISDHAGVYLTLHLDNRPKETLWKLNTSLLNDPKCRKYIEEEFEEYMLFNDNETVSSDTLWDAAKAVIRGKFIMWSARKKKEKEKQINDLTAKLKSLETRHMKYNDIDVLSQIRDTKQTLNNIYESEMEKRVKYIKQTFYENGPKSKIRKQLAERFIHKIKDPQTDKMYHKPEDIQRSFEKYYKNLYSQPQAVESVVVSDFLSSLDLPSVGTMQNKIMTQGITDEEINKAISRLKTGKMPGADGYPAAWYKTFRKILVPVLKKCFNDILRGGEMPLSWRQAIISVIPKPGKDRTECSSYRPISVLNMDYRLYASILAKRMEDIVPDLIDPDQTGFVKHRQTQDNVRRALHLINQMRSSNRESIAISLDAEKAFDSVRWEYLYLVLKHFGFNNQVIGCLNSLYSSPTARIKINGSLSNTVFLERGCRQGCPLSPTLFALFIEPLAQAIREDKDITGVLIGNTQYKMCLYADDILMTLSNPKVSLPKLLHLLEEFGSYSGYKLNLHKTQTLTFNLNPHEDIYRTSTFKLTDSIMEYLGVRIPKDLTTIYDHNYTSITADIKADLNRWSLLPTNMYNRIDIIKMNVLSRLLYLFQSLPIEIPPKQFNEWNRMISTFIWAKQRPRIRYQTLQLPKDKGGRALPCLEDYYRAAQLRFLVGWCDPECETKWKELEQNFICEPLPSVLGDKSP</sequence>
<dbReference type="InterPro" id="IPR000477">
    <property type="entry name" value="RT_dom"/>
</dbReference>
<dbReference type="Proteomes" id="UP000472265">
    <property type="component" value="Chromosome 18"/>
</dbReference>
<dbReference type="InParanoid" id="A0A671TYU9"/>
<dbReference type="SUPFAM" id="SSF56672">
    <property type="entry name" value="DNA/RNA polymerases"/>
    <property type="match status" value="1"/>
</dbReference>
<protein>
    <recommendedName>
        <fullName evidence="2">Reverse transcriptase domain-containing protein</fullName>
    </recommendedName>
</protein>
<reference evidence="3" key="3">
    <citation type="submission" date="2025-09" db="UniProtKB">
        <authorList>
            <consortium name="Ensembl"/>
        </authorList>
    </citation>
    <scope>IDENTIFICATION</scope>
</reference>
<dbReference type="GeneTree" id="ENSGT00940000165023"/>
<name>A0A671TYU9_SPAAU</name>
<evidence type="ECO:0000259" key="2">
    <source>
        <dbReference type="PROSITE" id="PS50878"/>
    </source>
</evidence>
<organism evidence="3 4">
    <name type="scientific">Sparus aurata</name>
    <name type="common">Gilthead sea bream</name>
    <dbReference type="NCBI Taxonomy" id="8175"/>
    <lineage>
        <taxon>Eukaryota</taxon>
        <taxon>Metazoa</taxon>
        <taxon>Chordata</taxon>
        <taxon>Craniata</taxon>
        <taxon>Vertebrata</taxon>
        <taxon>Euteleostomi</taxon>
        <taxon>Actinopterygii</taxon>
        <taxon>Neopterygii</taxon>
        <taxon>Teleostei</taxon>
        <taxon>Neoteleostei</taxon>
        <taxon>Acanthomorphata</taxon>
        <taxon>Eupercaria</taxon>
        <taxon>Spariformes</taxon>
        <taxon>Sparidae</taxon>
        <taxon>Sparus</taxon>
    </lineage>
</organism>
<dbReference type="PROSITE" id="PS50878">
    <property type="entry name" value="RT_POL"/>
    <property type="match status" value="1"/>
</dbReference>
<dbReference type="InterPro" id="IPR005135">
    <property type="entry name" value="Endo/exonuclease/phosphatase"/>
</dbReference>